<keyword evidence="9" id="KW-0239">DNA-directed DNA polymerase</keyword>
<reference evidence="14 15" key="1">
    <citation type="journal article" date="2015" name="Genome Announc.">
        <title>Complete Genome Sequence of Mycoplasma meleagridis, a Possible Emerging Pathogen in Chickens.</title>
        <authorList>
            <person name="Abolnik C."/>
        </authorList>
    </citation>
    <scope>NUCLEOTIDE SEQUENCE [LARGE SCALE GENOMIC DNA]</scope>
    <source>
        <strain evidence="14 15">B2096 8B</strain>
    </source>
</reference>
<feature type="domain" description="DNA polymerase III beta sliding clamp central" evidence="12">
    <location>
        <begin position="133"/>
        <end position="245"/>
    </location>
</feature>
<evidence type="ECO:0000256" key="2">
    <source>
        <dbReference type="ARBA" id="ARBA00004496"/>
    </source>
</evidence>
<comment type="function">
    <text evidence="1">Confers DNA tethering and processivity to DNA polymerases and other proteins. Acts as a clamp, forming a ring around DNA (a reaction catalyzed by the clamp-loading complex) which diffuses in an ATP-independent manner freely and bidirectionally along dsDNA. Initially characterized for its ability to contact the catalytic subunit of DNA polymerase III (Pol III), a complex, multichain enzyme responsible for most of the replicative synthesis in bacteria; Pol III exhibits 3'-5' exonuclease proofreading activity. The beta chain is required for initiation of replication as well as for processivity of DNA replication.</text>
</comment>
<dbReference type="GO" id="GO:0008408">
    <property type="term" value="F:3'-5' exonuclease activity"/>
    <property type="evidence" value="ECO:0007669"/>
    <property type="project" value="InterPro"/>
</dbReference>
<feature type="domain" description="DNA polymerase III beta sliding clamp N-terminal" evidence="11">
    <location>
        <begin position="1"/>
        <end position="117"/>
    </location>
</feature>
<dbReference type="Pfam" id="PF02767">
    <property type="entry name" value="DNA_pol3_beta_2"/>
    <property type="match status" value="1"/>
</dbReference>
<dbReference type="InterPro" id="IPR022634">
    <property type="entry name" value="DNA_polIII_beta_N"/>
</dbReference>
<evidence type="ECO:0000313" key="15">
    <source>
        <dbReference type="Proteomes" id="UP000032722"/>
    </source>
</evidence>
<dbReference type="KEGG" id="mgb:VO56_02890"/>
<evidence type="ECO:0000256" key="8">
    <source>
        <dbReference type="ARBA" id="ARBA00022705"/>
    </source>
</evidence>
<dbReference type="PANTHER" id="PTHR30478">
    <property type="entry name" value="DNA POLYMERASE III SUBUNIT BETA"/>
    <property type="match status" value="1"/>
</dbReference>
<name>A0A0D5ZKB2_9BACT</name>
<evidence type="ECO:0000256" key="7">
    <source>
        <dbReference type="ARBA" id="ARBA00022695"/>
    </source>
</evidence>
<dbReference type="Proteomes" id="UP000032722">
    <property type="component" value="Chromosome"/>
</dbReference>
<keyword evidence="7" id="KW-0548">Nucleotidyltransferase</keyword>
<evidence type="ECO:0000256" key="9">
    <source>
        <dbReference type="ARBA" id="ARBA00022932"/>
    </source>
</evidence>
<dbReference type="Gene3D" id="3.10.150.10">
    <property type="entry name" value="DNA Polymerase III, subunit A, domain 2"/>
    <property type="match status" value="1"/>
</dbReference>
<evidence type="ECO:0000256" key="3">
    <source>
        <dbReference type="ARBA" id="ARBA00010752"/>
    </source>
</evidence>
<dbReference type="SUPFAM" id="SSF55979">
    <property type="entry name" value="DNA clamp"/>
    <property type="match status" value="3"/>
</dbReference>
<evidence type="ECO:0000313" key="14">
    <source>
        <dbReference type="EMBL" id="AKA50167.1"/>
    </source>
</evidence>
<protein>
    <recommendedName>
        <fullName evidence="16">DNA-directed DNA polymerase</fullName>
    </recommendedName>
</protein>
<dbReference type="PATRIC" id="fig|29556.3.peg.572"/>
<evidence type="ECO:0000256" key="4">
    <source>
        <dbReference type="ARBA" id="ARBA00011400"/>
    </source>
</evidence>
<comment type="similarity">
    <text evidence="3">Belongs to the beta sliding clamp family.</text>
</comment>
<dbReference type="Pfam" id="PF00712">
    <property type="entry name" value="DNA_pol3_beta"/>
    <property type="match status" value="1"/>
</dbReference>
<keyword evidence="8" id="KW-0235">DNA replication</keyword>
<evidence type="ECO:0000259" key="11">
    <source>
        <dbReference type="Pfam" id="PF00712"/>
    </source>
</evidence>
<dbReference type="GO" id="GO:0003677">
    <property type="term" value="F:DNA binding"/>
    <property type="evidence" value="ECO:0007669"/>
    <property type="project" value="UniProtKB-KW"/>
</dbReference>
<dbReference type="GO" id="GO:0006271">
    <property type="term" value="P:DNA strand elongation involved in DNA replication"/>
    <property type="evidence" value="ECO:0007669"/>
    <property type="project" value="TreeGrafter"/>
</dbReference>
<evidence type="ECO:0000259" key="13">
    <source>
        <dbReference type="Pfam" id="PF02768"/>
    </source>
</evidence>
<dbReference type="SMART" id="SM00480">
    <property type="entry name" value="POL3Bc"/>
    <property type="match status" value="1"/>
</dbReference>
<dbReference type="GO" id="GO:0009360">
    <property type="term" value="C:DNA polymerase III complex"/>
    <property type="evidence" value="ECO:0007669"/>
    <property type="project" value="InterPro"/>
</dbReference>
<evidence type="ECO:0000259" key="12">
    <source>
        <dbReference type="Pfam" id="PF02767"/>
    </source>
</evidence>
<comment type="subunit">
    <text evidence="4">Forms a ring-shaped head-to-tail homodimer around DNA which binds and tethers DNA polymerases and other proteins to the DNA. The DNA replisome complex has a single clamp-loading complex (3 tau and 1 each of delta, delta', psi and chi subunits) which binds 3 Pol III cores (1 core on the leading strand and 2 on the lagging strand) each with a beta sliding clamp dimer. Additional proteins in the replisome are other copies of gamma, psi and chi, Ssb, DNA helicase and RNA primase.</text>
</comment>
<dbReference type="EMBL" id="CP011021">
    <property type="protein sequence ID" value="AKA50167.1"/>
    <property type="molecule type" value="Genomic_DNA"/>
</dbReference>
<dbReference type="Pfam" id="PF02768">
    <property type="entry name" value="DNA_pol3_beta_3"/>
    <property type="match status" value="1"/>
</dbReference>
<evidence type="ECO:0000256" key="10">
    <source>
        <dbReference type="ARBA" id="ARBA00023125"/>
    </source>
</evidence>
<dbReference type="HOGENOM" id="CLU_038149_2_2_14"/>
<keyword evidence="6" id="KW-0808">Transferase</keyword>
<dbReference type="InterPro" id="IPR022637">
    <property type="entry name" value="DNA_polIII_beta_cen"/>
</dbReference>
<sequence length="372" mass="42792">MRFTIKKNIIENTVDFLNNYVDSNDASVLNRCLFFEISSEALNISTNNPAVSAKKTIFVDESNLKLDSSGKVFINANIFRNIIKKFENEVTINVNNNIIDIYEGKTKFTIAKLDNENQMQLVDFNETSNKIEISSKKLENVINEALVSTNSSVDKINNLIYKVINVKSNNDKLLTMVSTDGFRLSKAEIEIDSQVEIDINVDSKILKKLVTKDAPKKVNLFFKDYKLGISYENTIIQANLVDLKYLDISNVFERNYSKEIIIDKQELLNLINKTIFYVSDKIKRLSFNISKEKIKTSYEVPEIGYADAETTNFEYEGEQFDIDVNYNFIKDAVSILDNGKIKIQISDKEDQLLFTSLENNKNKQLITPMRRY</sequence>
<evidence type="ECO:0000256" key="1">
    <source>
        <dbReference type="ARBA" id="ARBA00002266"/>
    </source>
</evidence>
<organism evidence="15">
    <name type="scientific">Mycoplasmopsis gallinacea</name>
    <dbReference type="NCBI Taxonomy" id="29556"/>
    <lineage>
        <taxon>Bacteria</taxon>
        <taxon>Bacillati</taxon>
        <taxon>Mycoplasmatota</taxon>
        <taxon>Mycoplasmoidales</taxon>
        <taxon>Metamycoplasmataceae</taxon>
        <taxon>Mycoplasmopsis</taxon>
    </lineage>
</organism>
<dbReference type="Gene3D" id="3.70.10.10">
    <property type="match status" value="1"/>
</dbReference>
<accession>A0A0D5ZKB2</accession>
<gene>
    <name evidence="14" type="ORF">VO56_02890</name>
</gene>
<dbReference type="GO" id="GO:0003887">
    <property type="term" value="F:DNA-directed DNA polymerase activity"/>
    <property type="evidence" value="ECO:0007669"/>
    <property type="project" value="UniProtKB-KW"/>
</dbReference>
<dbReference type="InterPro" id="IPR046938">
    <property type="entry name" value="DNA_clamp_sf"/>
</dbReference>
<keyword evidence="5" id="KW-0963">Cytoplasm</keyword>
<dbReference type="AlphaFoldDB" id="A0A0D5ZKB2"/>
<evidence type="ECO:0000256" key="6">
    <source>
        <dbReference type="ARBA" id="ARBA00022679"/>
    </source>
</evidence>
<dbReference type="NCBIfam" id="TIGR00663">
    <property type="entry name" value="dnan"/>
    <property type="match status" value="1"/>
</dbReference>
<feature type="domain" description="DNA polymerase III beta sliding clamp C-terminal" evidence="13">
    <location>
        <begin position="251"/>
        <end position="370"/>
    </location>
</feature>
<evidence type="ECO:0008006" key="16">
    <source>
        <dbReference type="Google" id="ProtNLM"/>
    </source>
</evidence>
<proteinExistence type="inferred from homology"/>
<dbReference type="InterPro" id="IPR001001">
    <property type="entry name" value="DNA_polIII_beta"/>
</dbReference>
<keyword evidence="10" id="KW-0238">DNA-binding</keyword>
<comment type="subcellular location">
    <subcellularLocation>
        <location evidence="2">Cytoplasm</location>
    </subcellularLocation>
</comment>
<dbReference type="InterPro" id="IPR022635">
    <property type="entry name" value="DNA_polIII_beta_C"/>
</dbReference>
<dbReference type="PANTHER" id="PTHR30478:SF0">
    <property type="entry name" value="BETA SLIDING CLAMP"/>
    <property type="match status" value="1"/>
</dbReference>
<dbReference type="CDD" id="cd00140">
    <property type="entry name" value="beta_clamp"/>
    <property type="match status" value="1"/>
</dbReference>
<evidence type="ECO:0000256" key="5">
    <source>
        <dbReference type="ARBA" id="ARBA00022490"/>
    </source>
</evidence>
<dbReference type="GO" id="GO:0005737">
    <property type="term" value="C:cytoplasm"/>
    <property type="evidence" value="ECO:0007669"/>
    <property type="project" value="UniProtKB-SubCell"/>
</dbReference>